<keyword evidence="1" id="KW-0472">Membrane</keyword>
<protein>
    <submittedName>
        <fullName evidence="2">Uncharacterized protein</fullName>
    </submittedName>
</protein>
<organism evidence="2 3">
    <name type="scientific">Streptomyces wedmorensis</name>
    <dbReference type="NCBI Taxonomy" id="43759"/>
    <lineage>
        <taxon>Bacteria</taxon>
        <taxon>Bacillati</taxon>
        <taxon>Actinomycetota</taxon>
        <taxon>Actinomycetes</taxon>
        <taxon>Kitasatosporales</taxon>
        <taxon>Streptomycetaceae</taxon>
        <taxon>Streptomyces</taxon>
    </lineage>
</organism>
<dbReference type="EMBL" id="JBHTRV010000002">
    <property type="protein sequence ID" value="MFE5978698.1"/>
    <property type="molecule type" value="Genomic_DNA"/>
</dbReference>
<feature type="transmembrane region" description="Helical" evidence="1">
    <location>
        <begin position="162"/>
        <end position="186"/>
    </location>
</feature>
<reference evidence="2 3" key="1">
    <citation type="submission" date="2024-09" db="EMBL/GenBank/DDBJ databases">
        <title>The Natural Products Discovery Center: Release of the First 8490 Sequenced Strains for Exploring Actinobacteria Biosynthetic Diversity.</title>
        <authorList>
            <person name="Kalkreuter E."/>
            <person name="Kautsar S.A."/>
            <person name="Yang D."/>
            <person name="Bader C.D."/>
            <person name="Teijaro C.N."/>
            <person name="Fluegel L."/>
            <person name="Davis C.M."/>
            <person name="Simpson J.R."/>
            <person name="Lauterbach L."/>
            <person name="Steele A.D."/>
            <person name="Gui C."/>
            <person name="Meng S."/>
            <person name="Li G."/>
            <person name="Viehrig K."/>
            <person name="Ye F."/>
            <person name="Su P."/>
            <person name="Kiefer A.F."/>
            <person name="Nichols A."/>
            <person name="Cepeda A.J."/>
            <person name="Yan W."/>
            <person name="Fan B."/>
            <person name="Jiang Y."/>
            <person name="Adhikari A."/>
            <person name="Zheng C.-J."/>
            <person name="Schuster L."/>
            <person name="Cowan T.M."/>
            <person name="Smanski M.J."/>
            <person name="Chevrette M.G."/>
            <person name="De Carvalho L.P.S."/>
            <person name="Shen B."/>
        </authorList>
    </citation>
    <scope>NUCLEOTIDE SEQUENCE [LARGE SCALE GENOMIC DNA]</scope>
    <source>
        <strain evidence="2 3">NPDC056472</strain>
    </source>
</reference>
<feature type="transmembrane region" description="Helical" evidence="1">
    <location>
        <begin position="133"/>
        <end position="150"/>
    </location>
</feature>
<gene>
    <name evidence="2" type="ORF">ACFQ63_03200</name>
</gene>
<sequence>MNWWAVSRDVPTLAAVTAVTAGAGLAFGQSLIPVPAMVGGAGHFLLAALITVVPAVTWLAFTGRARGATESVAVRAVHRFDTSLAVGCATLALGMAVLGHFAGAEPVALSIGRNTAFYLGLALILNPLTGARIAAPVLTAVPLVLAVGGWKSGGGIAQPWAVVLHPAASTAALLAGVAVLVAGATFSSLKPPRNVSG</sequence>
<feature type="transmembrane region" description="Helical" evidence="1">
    <location>
        <begin position="44"/>
        <end position="61"/>
    </location>
</feature>
<evidence type="ECO:0000313" key="3">
    <source>
        <dbReference type="Proteomes" id="UP001600424"/>
    </source>
</evidence>
<comment type="caution">
    <text evidence="2">The sequence shown here is derived from an EMBL/GenBank/DDBJ whole genome shotgun (WGS) entry which is preliminary data.</text>
</comment>
<keyword evidence="1" id="KW-1133">Transmembrane helix</keyword>
<keyword evidence="1" id="KW-0812">Transmembrane</keyword>
<name>A0ABW6IM77_STRWE</name>
<keyword evidence="3" id="KW-1185">Reference proteome</keyword>
<evidence type="ECO:0000256" key="1">
    <source>
        <dbReference type="SAM" id="Phobius"/>
    </source>
</evidence>
<feature type="transmembrane region" description="Helical" evidence="1">
    <location>
        <begin position="82"/>
        <end position="101"/>
    </location>
</feature>
<evidence type="ECO:0000313" key="2">
    <source>
        <dbReference type="EMBL" id="MFE5978698.1"/>
    </source>
</evidence>
<proteinExistence type="predicted"/>
<dbReference type="Proteomes" id="UP001600424">
    <property type="component" value="Unassembled WGS sequence"/>
</dbReference>
<dbReference type="RefSeq" id="WP_386254219.1">
    <property type="nucleotide sequence ID" value="NZ_JBHTRV010000002.1"/>
</dbReference>
<accession>A0ABW6IM77</accession>